<keyword evidence="3" id="KW-1185">Reference proteome</keyword>
<reference evidence="2 3" key="1">
    <citation type="submission" date="2024-09" db="EMBL/GenBank/DDBJ databases">
        <title>Chromosome-scale assembly of Riccia sorocarpa.</title>
        <authorList>
            <person name="Paukszto L."/>
        </authorList>
    </citation>
    <scope>NUCLEOTIDE SEQUENCE [LARGE SCALE GENOMIC DNA]</scope>
    <source>
        <strain evidence="2">LP-2024</strain>
        <tissue evidence="2">Aerial parts of the thallus</tissue>
    </source>
</reference>
<gene>
    <name evidence="2" type="ORF">R1sor_002912</name>
</gene>
<comment type="caution">
    <text evidence="2">The sequence shown here is derived from an EMBL/GenBank/DDBJ whole genome shotgun (WGS) entry which is preliminary data.</text>
</comment>
<dbReference type="PANTHER" id="PTHR48258">
    <property type="entry name" value="DUF4218 DOMAIN-CONTAINING PROTEIN-RELATED"/>
    <property type="match status" value="1"/>
</dbReference>
<protein>
    <recommendedName>
        <fullName evidence="1">DUF4218 domain-containing protein</fullName>
    </recommendedName>
</protein>
<dbReference type="InterPro" id="IPR025452">
    <property type="entry name" value="DUF4218"/>
</dbReference>
<sequence length="688" mass="79607">MDEEHRGVIMEDEDRRTKRRRAAAAREQQTAYEFSRTPIYPGAKCSRLSYTLLILNLQARFGCSNECISGIFRLLADKVLPEGSDVPNSCPEAKKVLTVVGMDYEMIHACENDCILYRNEYSDSTSCPECQTSKYRTNTQGKTIPRKVLRRFPIIPRLRHMFQCRPLADMMTWHKEHRSDDGFMRLVVDSTAVQHVEQTWPEFRRDPRHLRFGLASDGVSPYGVKSSSHSTWPVVLTNYNVPPWLTSKKGFLLLALIIPGPKKVRNIDIYLELLVEELQQLWTGVDDVYDGRTERIGRDMVFMQSENVVDIWLHDLMIQHLLDPMHIETNVTKSRIKRIFGEEDGKPARRACEEFGVHPEAWIQVSDGGIESLPPAPSILTTEERKICKKRISEIRFPTGFGSCLRKGFEKDGPERPSALKSHDYHILLQYVLPICLQDLGTQDLRDAICDLSVLMRWVRSKTILIAEIDEKKLFAVTTLCKLERTLPPDYFDSQIHLLVHLVREVSICGSVHGRWMYWLERYMKVMKDDVRQKARPEGSMAEGHRLREGMFLCSNILEQLDQSSAFMFREKEETHLTSLKLIGSGEKMRLTQIEVMQAHNFVLHNSAIMEEWTAVYEDERLAALASRRRGRPVRFSSLREFMREKLLQPEALAESSGLYPHITEDIMILRAHEDQHLIDITFHEDYG</sequence>
<dbReference type="Pfam" id="PF02992">
    <property type="entry name" value="Transposase_21"/>
    <property type="match status" value="1"/>
</dbReference>
<proteinExistence type="predicted"/>
<dbReference type="Pfam" id="PF13960">
    <property type="entry name" value="DUF4218"/>
    <property type="match status" value="1"/>
</dbReference>
<feature type="domain" description="DUF4218" evidence="1">
    <location>
        <begin position="461"/>
        <end position="563"/>
    </location>
</feature>
<evidence type="ECO:0000259" key="1">
    <source>
        <dbReference type="Pfam" id="PF13960"/>
    </source>
</evidence>
<name>A0ABD3H3C3_9MARC</name>
<accession>A0ABD3H3C3</accession>
<dbReference type="InterPro" id="IPR004242">
    <property type="entry name" value="Transposase_21"/>
</dbReference>
<organism evidence="2 3">
    <name type="scientific">Riccia sorocarpa</name>
    <dbReference type="NCBI Taxonomy" id="122646"/>
    <lineage>
        <taxon>Eukaryota</taxon>
        <taxon>Viridiplantae</taxon>
        <taxon>Streptophyta</taxon>
        <taxon>Embryophyta</taxon>
        <taxon>Marchantiophyta</taxon>
        <taxon>Marchantiopsida</taxon>
        <taxon>Marchantiidae</taxon>
        <taxon>Marchantiales</taxon>
        <taxon>Ricciaceae</taxon>
        <taxon>Riccia</taxon>
    </lineage>
</organism>
<dbReference type="PANTHER" id="PTHR48258:SF14">
    <property type="entry name" value="OS02G0583300 PROTEIN"/>
    <property type="match status" value="1"/>
</dbReference>
<evidence type="ECO:0000313" key="3">
    <source>
        <dbReference type="Proteomes" id="UP001633002"/>
    </source>
</evidence>
<dbReference type="Proteomes" id="UP001633002">
    <property type="component" value="Unassembled WGS sequence"/>
</dbReference>
<dbReference type="EMBL" id="JBJQOH010000006">
    <property type="protein sequence ID" value="KAL3684890.1"/>
    <property type="molecule type" value="Genomic_DNA"/>
</dbReference>
<dbReference type="AlphaFoldDB" id="A0ABD3H3C3"/>
<evidence type="ECO:0000313" key="2">
    <source>
        <dbReference type="EMBL" id="KAL3684890.1"/>
    </source>
</evidence>